<dbReference type="Proteomes" id="UP000658514">
    <property type="component" value="Unassembled WGS sequence"/>
</dbReference>
<dbReference type="Gene3D" id="2.30.30.40">
    <property type="entry name" value="SH3 Domains"/>
    <property type="match status" value="1"/>
</dbReference>
<gene>
    <name evidence="2" type="ORF">H6G24_16435</name>
</gene>
<dbReference type="PANTHER" id="PTHR22617">
    <property type="entry name" value="CHEMOTAXIS SENSOR HISTIDINE KINASE-RELATED"/>
    <property type="match status" value="1"/>
</dbReference>
<dbReference type="PROSITE" id="PS50851">
    <property type="entry name" value="CHEW"/>
    <property type="match status" value="1"/>
</dbReference>
<dbReference type="InterPro" id="IPR036061">
    <property type="entry name" value="CheW-like_dom_sf"/>
</dbReference>
<reference evidence="2 3" key="1">
    <citation type="journal article" date="2020" name="ISME J.">
        <title>Comparative genomics reveals insights into cyanobacterial evolution and habitat adaptation.</title>
        <authorList>
            <person name="Chen M.Y."/>
            <person name="Teng W.K."/>
            <person name="Zhao L."/>
            <person name="Hu C.X."/>
            <person name="Zhou Y.K."/>
            <person name="Han B.P."/>
            <person name="Song L.R."/>
            <person name="Shu W.S."/>
        </authorList>
    </citation>
    <scope>NUCLEOTIDE SEQUENCE [LARGE SCALE GENOMIC DNA]</scope>
    <source>
        <strain evidence="2 3">FACHB-288</strain>
    </source>
</reference>
<dbReference type="InterPro" id="IPR039315">
    <property type="entry name" value="CheW"/>
</dbReference>
<dbReference type="Gene3D" id="2.40.50.180">
    <property type="entry name" value="CheA-289, Domain 4"/>
    <property type="match status" value="1"/>
</dbReference>
<evidence type="ECO:0000259" key="1">
    <source>
        <dbReference type="PROSITE" id="PS50851"/>
    </source>
</evidence>
<sequence length="164" mass="18663">MLMLLFCVENERYALASEQIVEIVPLVNLKTLPHKPDYFAGVFNYRGQIVPVIDLCQLLHGKRSRDYLSTRIILVNYRGDCSLKSHNSYILGLMAERVVETLHKSDLDLVDINIQIGTAPYLGKMIVDEQGMIQCLRLEGLLSDSEEIHLLPESFNSDRTLLNT</sequence>
<dbReference type="SUPFAM" id="SSF50341">
    <property type="entry name" value="CheW-like"/>
    <property type="match status" value="1"/>
</dbReference>
<dbReference type="SMART" id="SM00260">
    <property type="entry name" value="CheW"/>
    <property type="match status" value="1"/>
</dbReference>
<protein>
    <submittedName>
        <fullName evidence="2">Chemotaxis protein CheW</fullName>
    </submittedName>
</protein>
<dbReference type="InterPro" id="IPR002545">
    <property type="entry name" value="CheW-lke_dom"/>
</dbReference>
<proteinExistence type="predicted"/>
<dbReference type="EMBL" id="JACJQH010000024">
    <property type="protein sequence ID" value="MBD2197065.1"/>
    <property type="molecule type" value="Genomic_DNA"/>
</dbReference>
<name>A0ABR8AC77_9CYAN</name>
<organism evidence="2 3">
    <name type="scientific">Calothrix parietina FACHB-288</name>
    <dbReference type="NCBI Taxonomy" id="2692896"/>
    <lineage>
        <taxon>Bacteria</taxon>
        <taxon>Bacillati</taxon>
        <taxon>Cyanobacteriota</taxon>
        <taxon>Cyanophyceae</taxon>
        <taxon>Nostocales</taxon>
        <taxon>Calotrichaceae</taxon>
        <taxon>Calothrix</taxon>
    </lineage>
</organism>
<evidence type="ECO:0000313" key="3">
    <source>
        <dbReference type="Proteomes" id="UP000658514"/>
    </source>
</evidence>
<dbReference type="Pfam" id="PF01584">
    <property type="entry name" value="CheW"/>
    <property type="match status" value="1"/>
</dbReference>
<feature type="domain" description="CheW-like" evidence="1">
    <location>
        <begin position="1"/>
        <end position="147"/>
    </location>
</feature>
<dbReference type="PANTHER" id="PTHR22617:SF43">
    <property type="entry name" value="PROTEIN PILI"/>
    <property type="match status" value="1"/>
</dbReference>
<comment type="caution">
    <text evidence="2">The sequence shown here is derived from an EMBL/GenBank/DDBJ whole genome shotgun (WGS) entry which is preliminary data.</text>
</comment>
<accession>A0ABR8AC77</accession>
<dbReference type="RefSeq" id="WP_190543647.1">
    <property type="nucleotide sequence ID" value="NZ_CAWPNO010000056.1"/>
</dbReference>
<keyword evidence="3" id="KW-1185">Reference proteome</keyword>
<evidence type="ECO:0000313" key="2">
    <source>
        <dbReference type="EMBL" id="MBD2197065.1"/>
    </source>
</evidence>